<dbReference type="SUPFAM" id="SSF53098">
    <property type="entry name" value="Ribonuclease H-like"/>
    <property type="match status" value="1"/>
</dbReference>
<dbReference type="InterPro" id="IPR003141">
    <property type="entry name" value="Pol/His_phosphatase_N"/>
</dbReference>
<gene>
    <name evidence="13" type="primary">polC</name>
    <name evidence="16" type="ORF">GM661_10750</name>
</gene>
<dbReference type="EC" id="2.7.7.7" evidence="13"/>
<evidence type="ECO:0000256" key="1">
    <source>
        <dbReference type="ARBA" id="ARBA00003452"/>
    </source>
</evidence>
<proteinExistence type="inferred from homology"/>
<dbReference type="InterPro" id="IPR012340">
    <property type="entry name" value="NA-bd_OB-fold"/>
</dbReference>
<keyword evidence="4 13" id="KW-0808">Transferase</keyword>
<keyword evidence="5 13" id="KW-0548">Nucleotidyltransferase</keyword>
<keyword evidence="3 13" id="KW-0963">Cytoplasm</keyword>
<dbReference type="InterPro" id="IPR013520">
    <property type="entry name" value="Ribonucl_H"/>
</dbReference>
<dbReference type="InterPro" id="IPR040982">
    <property type="entry name" value="DNA_pol3_finger"/>
</dbReference>
<protein>
    <recommendedName>
        <fullName evidence="13">DNA polymerase III PolC-type</fullName>
        <shortName evidence="13">PolIII</shortName>
        <ecNumber evidence="13">2.7.7.7</ecNumber>
    </recommendedName>
</protein>
<evidence type="ECO:0000256" key="13">
    <source>
        <dbReference type="HAMAP-Rule" id="MF_00356"/>
    </source>
</evidence>
<comment type="subcellular location">
    <subcellularLocation>
        <location evidence="2 13">Cytoplasm</location>
    </subcellularLocation>
</comment>
<dbReference type="Pfam" id="PF07733">
    <property type="entry name" value="DNA_pol3_alpha"/>
    <property type="match status" value="2"/>
</dbReference>
<dbReference type="GO" id="GO:0006261">
    <property type="term" value="P:DNA-templated DNA replication"/>
    <property type="evidence" value="ECO:0007669"/>
    <property type="project" value="UniProtKB-UniRule"/>
</dbReference>
<evidence type="ECO:0000256" key="4">
    <source>
        <dbReference type="ARBA" id="ARBA00022679"/>
    </source>
</evidence>
<dbReference type="KEGG" id="ifn:GM661_10750"/>
<dbReference type="NCBIfam" id="NF001688">
    <property type="entry name" value="PRK00448.1"/>
    <property type="match status" value="1"/>
</dbReference>
<dbReference type="CDD" id="cd07309">
    <property type="entry name" value="PHP"/>
    <property type="match status" value="1"/>
</dbReference>
<feature type="domain" description="Exonuclease" evidence="14">
    <location>
        <begin position="385"/>
        <end position="551"/>
    </location>
</feature>
<dbReference type="CDD" id="cd06127">
    <property type="entry name" value="DEDDh"/>
    <property type="match status" value="1"/>
</dbReference>
<dbReference type="RefSeq" id="WP_230866848.1">
    <property type="nucleotide sequence ID" value="NZ_CP046640.1"/>
</dbReference>
<dbReference type="CDD" id="cd07435">
    <property type="entry name" value="PHP_PolIIIA_POLC"/>
    <property type="match status" value="1"/>
</dbReference>
<dbReference type="Gene3D" id="2.40.50.140">
    <property type="entry name" value="Nucleic acid-binding proteins"/>
    <property type="match status" value="1"/>
</dbReference>
<dbReference type="InterPro" id="IPR044923">
    <property type="entry name" value="PolC_middle_finger_sf"/>
</dbReference>
<dbReference type="Gene3D" id="3.30.1900.20">
    <property type="match status" value="2"/>
</dbReference>
<evidence type="ECO:0000256" key="11">
    <source>
        <dbReference type="ARBA" id="ARBA00025611"/>
    </source>
</evidence>
<dbReference type="Pfam" id="PF02811">
    <property type="entry name" value="PHP"/>
    <property type="match status" value="1"/>
</dbReference>
<reference evidence="16" key="1">
    <citation type="submission" date="2019-12" db="EMBL/GenBank/DDBJ databases">
        <authorList>
            <person name="zhang j."/>
            <person name="sun C.M."/>
        </authorList>
    </citation>
    <scope>NUCLEOTIDE SEQUENCE</scope>
    <source>
        <strain evidence="16">NS-1</strain>
    </source>
</reference>
<dbReference type="InterPro" id="IPR004013">
    <property type="entry name" value="PHP_dom"/>
</dbReference>
<dbReference type="GO" id="GO:0003887">
    <property type="term" value="F:DNA-directed DNA polymerase activity"/>
    <property type="evidence" value="ECO:0007669"/>
    <property type="project" value="UniProtKB-UniRule"/>
</dbReference>
<evidence type="ECO:0000256" key="3">
    <source>
        <dbReference type="ARBA" id="ARBA00022490"/>
    </source>
</evidence>
<dbReference type="HAMAP" id="MF_00356">
    <property type="entry name" value="DNApol_PolC"/>
    <property type="match status" value="1"/>
</dbReference>
<evidence type="ECO:0000313" key="17">
    <source>
        <dbReference type="Proteomes" id="UP000665020"/>
    </source>
</evidence>
<dbReference type="PANTHER" id="PTHR32294">
    <property type="entry name" value="DNA POLYMERASE III SUBUNIT ALPHA"/>
    <property type="match status" value="1"/>
</dbReference>
<keyword evidence="8 13" id="KW-0378">Hydrolase</keyword>
<dbReference type="PANTHER" id="PTHR32294:SF5">
    <property type="entry name" value="DNA POLYMERASE III POLC-TYPE"/>
    <property type="match status" value="1"/>
</dbReference>
<evidence type="ECO:0000256" key="10">
    <source>
        <dbReference type="ARBA" id="ARBA00022932"/>
    </source>
</evidence>
<dbReference type="Gene3D" id="3.30.420.10">
    <property type="entry name" value="Ribonuclease H-like superfamily/Ribonuclease H"/>
    <property type="match status" value="1"/>
</dbReference>
<dbReference type="Pfam" id="PF17657">
    <property type="entry name" value="DNA_pol3_finger"/>
    <property type="match status" value="1"/>
</dbReference>
<evidence type="ECO:0000259" key="14">
    <source>
        <dbReference type="SMART" id="SM00479"/>
    </source>
</evidence>
<dbReference type="InterPro" id="IPR004365">
    <property type="entry name" value="NA-bd_OB_tRNA"/>
</dbReference>
<comment type="function">
    <text evidence="11">DNA polymerase III is a complex, multichain enzyme responsible for most of the replicative synthesis in bacteria. This DNA polymerase also exhibits 3' to 5' exonuclease activity. The alpha chain is the DNA polymerase.</text>
</comment>
<comment type="catalytic activity">
    <reaction evidence="12 13">
        <text>DNA(n) + a 2'-deoxyribonucleoside 5'-triphosphate = DNA(n+1) + diphosphate</text>
        <dbReference type="Rhea" id="RHEA:22508"/>
        <dbReference type="Rhea" id="RHEA-COMP:17339"/>
        <dbReference type="Rhea" id="RHEA-COMP:17340"/>
        <dbReference type="ChEBI" id="CHEBI:33019"/>
        <dbReference type="ChEBI" id="CHEBI:61560"/>
        <dbReference type="ChEBI" id="CHEBI:173112"/>
        <dbReference type="EC" id="2.7.7.7"/>
    </reaction>
</comment>
<dbReference type="InterPro" id="IPR029460">
    <property type="entry name" value="DNAPol_HHH"/>
</dbReference>
<evidence type="ECO:0000256" key="9">
    <source>
        <dbReference type="ARBA" id="ARBA00022839"/>
    </source>
</evidence>
<evidence type="ECO:0000259" key="15">
    <source>
        <dbReference type="SMART" id="SM00481"/>
    </source>
</evidence>
<dbReference type="SMART" id="SM00481">
    <property type="entry name" value="POLIIIAc"/>
    <property type="match status" value="1"/>
</dbReference>
<dbReference type="InterPro" id="IPR012337">
    <property type="entry name" value="RNaseH-like_sf"/>
</dbReference>
<dbReference type="GO" id="GO:0005737">
    <property type="term" value="C:cytoplasm"/>
    <property type="evidence" value="ECO:0007669"/>
    <property type="project" value="UniProtKB-SubCell"/>
</dbReference>
<comment type="similarity">
    <text evidence="13">Belongs to the DNA polymerase type-C family. PolC subfamily.</text>
</comment>
<dbReference type="NCBIfam" id="TIGR01405">
    <property type="entry name" value="polC_Gram_pos"/>
    <property type="match status" value="1"/>
</dbReference>
<dbReference type="InterPro" id="IPR006054">
    <property type="entry name" value="DnaQ"/>
</dbReference>
<dbReference type="Gene3D" id="6.10.140.1510">
    <property type="match status" value="1"/>
</dbReference>
<keyword evidence="17" id="KW-1185">Reference proteome</keyword>
<evidence type="ECO:0000256" key="8">
    <source>
        <dbReference type="ARBA" id="ARBA00022801"/>
    </source>
</evidence>
<dbReference type="SMART" id="SM00479">
    <property type="entry name" value="EXOIII"/>
    <property type="match status" value="1"/>
</dbReference>
<dbReference type="InterPro" id="IPR036397">
    <property type="entry name" value="RNaseH_sf"/>
</dbReference>
<comment type="function">
    <text evidence="1 13">Required for replicative DNA synthesis. This DNA polymerase also exhibits 3' to 5' exonuclease activity.</text>
</comment>
<organism evidence="16 17">
    <name type="scientific">Iocasia fonsfrigidae</name>
    <dbReference type="NCBI Taxonomy" id="2682810"/>
    <lineage>
        <taxon>Bacteria</taxon>
        <taxon>Bacillati</taxon>
        <taxon>Bacillota</taxon>
        <taxon>Clostridia</taxon>
        <taxon>Halanaerobiales</taxon>
        <taxon>Halanaerobiaceae</taxon>
        <taxon>Iocasia</taxon>
    </lineage>
</organism>
<dbReference type="Gene3D" id="3.20.20.140">
    <property type="entry name" value="Metal-dependent hydrolases"/>
    <property type="match status" value="1"/>
</dbReference>
<dbReference type="NCBIfam" id="TIGR00573">
    <property type="entry name" value="dnaq"/>
    <property type="match status" value="1"/>
</dbReference>
<dbReference type="Pfam" id="PF00929">
    <property type="entry name" value="RNase_T"/>
    <property type="match status" value="1"/>
</dbReference>
<dbReference type="GO" id="GO:0008408">
    <property type="term" value="F:3'-5' exonuclease activity"/>
    <property type="evidence" value="ECO:0007669"/>
    <property type="project" value="UniProtKB-UniRule"/>
</dbReference>
<evidence type="ECO:0000313" key="16">
    <source>
        <dbReference type="EMBL" id="QTL98415.1"/>
    </source>
</evidence>
<dbReference type="InterPro" id="IPR006308">
    <property type="entry name" value="Pol_III_a_PolC-type_gram_pos"/>
</dbReference>
<keyword evidence="7 13" id="KW-0540">Nuclease</keyword>
<dbReference type="InterPro" id="IPR004805">
    <property type="entry name" value="DnaE2/DnaE/PolC"/>
</dbReference>
<dbReference type="Pfam" id="PF01336">
    <property type="entry name" value="tRNA_anti-codon"/>
    <property type="match status" value="1"/>
</dbReference>
<dbReference type="CDD" id="cd04484">
    <property type="entry name" value="polC_OBF"/>
    <property type="match status" value="1"/>
</dbReference>
<dbReference type="Proteomes" id="UP000665020">
    <property type="component" value="Chromosome"/>
</dbReference>
<evidence type="ECO:0000256" key="7">
    <source>
        <dbReference type="ARBA" id="ARBA00022722"/>
    </source>
</evidence>
<evidence type="ECO:0000256" key="6">
    <source>
        <dbReference type="ARBA" id="ARBA00022705"/>
    </source>
</evidence>
<dbReference type="Gene3D" id="1.10.150.700">
    <property type="entry name" value="PolC, middle finger domain"/>
    <property type="match status" value="1"/>
</dbReference>
<dbReference type="FunFam" id="3.30.420.10:FF:000045">
    <property type="entry name" value="3'-5' exonuclease DinG"/>
    <property type="match status" value="1"/>
</dbReference>
<keyword evidence="10 13" id="KW-0239">DNA-directed DNA polymerase</keyword>
<evidence type="ECO:0000256" key="12">
    <source>
        <dbReference type="ARBA" id="ARBA00049244"/>
    </source>
</evidence>
<dbReference type="InterPro" id="IPR011708">
    <property type="entry name" value="DNA_pol3_alpha_NTPase_dom"/>
</dbReference>
<dbReference type="Pfam" id="PF14579">
    <property type="entry name" value="HHH_6"/>
    <property type="match status" value="1"/>
</dbReference>
<dbReference type="Gene3D" id="1.10.150.870">
    <property type="match status" value="1"/>
</dbReference>
<evidence type="ECO:0000256" key="2">
    <source>
        <dbReference type="ARBA" id="ARBA00004496"/>
    </source>
</evidence>
<evidence type="ECO:0000256" key="5">
    <source>
        <dbReference type="ARBA" id="ARBA00022695"/>
    </source>
</evidence>
<dbReference type="SUPFAM" id="SSF81585">
    <property type="entry name" value="PsbU/PolX domain-like"/>
    <property type="match status" value="1"/>
</dbReference>
<sequence>MKKVIKPGEKYCSQLKYIIVDDDSRTCYLIPCDNNSIKQDNLLAEFEDRLKGLEVAILNKLSFEKEFRLILPHLLEVLKEKFLYLNAWLERSRFLIEGKCIVIETETDMAFEKLNEPAVKSYLKDKLDYYLGIDTELEIKNGDFLEVVEQPFDLSQYQKGLNKPKKSAKSVSGQKSNTRSNIIFGRKIKQDISYRLSEIEREEDEVIIAGRIFDVDEIKTRKGNSFFIIDLTDNTYSFTVKVFPGKKDQEVKEGIEKGAWLKARGYIQYDKYSKGLVMVARDLNKYQRAVKKDNSPEKRIELHLHTKMSAMDAVVDVSEAVKRAADWGHPAIAITDHGVVQSFPEAYWAGKKHGVKVIYGLEAYLVDDGEAIIHNAYQKKISDTTFTVFDLETTGLNNKRDEIIEIGAVKIYQDKVIDQFAVFIKPDSSIPSKITELTGITNQMVADAPALSEVIDDFLAFIGDSVLVAHNAKFDYGFLKSAIDKTERPLISSPVLDTLGLSRALYPGIKNHKLNTVCDELGVSLENHHRAVDDATATGEILLIMLQLLGEQEISQLAEINRLSKKIDWKELRPYHLIILAKNREGLRDLYRLVSNSHIKHFYRKPRILKSELKHLRDNLLLGSACEAGELYRSILDNKDKDEIIKTARFYDFLEIQPIANNEFLLNKLLDSKQELREINRRIYQLGKKLNKPVVGTGDVHFMDPEDSIYRQILQAGQGYDDEEQAPLYFRTTEEMLAEFDYFGDEIARELVIENPQKIADLCDELEIIPEKLYTPTIEGAAQEIREMAFVTAREWYGDLLPEIVEERLNRELDSIIGNGYAVIYLTSQKLVKKSLDDGYLVGSRGSVGSSLAATMTGITEVNPLPPHYRCPGCQYSEFITDGSVGVGADLPDKDCPECGEILIKDGFDIPFEVFLGFEGDKVPDIDLNFSGEYQSAIHKYTEKLFGKDYVYRAGTISSIAERTAFGFVKGYLDDNNYSKNTAEIKRLVKGCSGVKRTTGQHPGGQIVVPHDKSIYDFTPIQKPANDMETDTLTTHFDFHSIHDNLLKLDILGHDDPTSIRMLQDITGVSPFEIPLDDPDTMAIFSGTETLGVSPEEIGTTVGTLGIPEFGTSFVRQMLVDTKPTTFAELIRISGLSHGTDVWLNNAQELIRKGTAELAEVISVRDDIMNYLIQQGLEPGRAFWIMEHVRKGKGLSADEEEYMRENEVPRWYIDSCNKIKYMFPKAHAAAYVMMAFRIAYFKVHYPEAFYTTYFTTKAADFDARLICQGPEHILHVKGELEKKGNDLTAKEKGTLTILEIVTEALARGIVFTTVDIYKSDLKKFIITDKGLLPPLISLDGLGISAAESIAVSREEGSFTSIEDLVNKTRISKTVVEVMKEHGTLAELPEKNQLSLF</sequence>
<keyword evidence="6 13" id="KW-0235">DNA replication</keyword>
<name>A0A8A7KE85_9FIRM</name>
<dbReference type="EMBL" id="CP046640">
    <property type="protein sequence ID" value="QTL98415.1"/>
    <property type="molecule type" value="Genomic_DNA"/>
</dbReference>
<feature type="domain" description="Polymerase/histidinol phosphatase N-terminal" evidence="15">
    <location>
        <begin position="300"/>
        <end position="367"/>
    </location>
</feature>
<keyword evidence="9 13" id="KW-0269">Exonuclease</keyword>
<dbReference type="GO" id="GO:0003677">
    <property type="term" value="F:DNA binding"/>
    <property type="evidence" value="ECO:0007669"/>
    <property type="project" value="UniProtKB-UniRule"/>
</dbReference>
<accession>A0A8A7KE85</accession>